<keyword evidence="1" id="KW-0472">Membrane</keyword>
<evidence type="ECO:0000313" key="2">
    <source>
        <dbReference type="EMBL" id="MRX56460.1"/>
    </source>
</evidence>
<dbReference type="AlphaFoldDB" id="A0A6I2MDS9"/>
<keyword evidence="1" id="KW-1133">Transmembrane helix</keyword>
<comment type="caution">
    <text evidence="2">The sequence shown here is derived from an EMBL/GenBank/DDBJ whole genome shotgun (WGS) entry which is preliminary data.</text>
</comment>
<dbReference type="Proteomes" id="UP000441585">
    <property type="component" value="Unassembled WGS sequence"/>
</dbReference>
<accession>A0A6I2MDS9</accession>
<dbReference type="EMBL" id="WKKF01000012">
    <property type="protein sequence ID" value="MRX56460.1"/>
    <property type="molecule type" value="Genomic_DNA"/>
</dbReference>
<feature type="transmembrane region" description="Helical" evidence="1">
    <location>
        <begin position="62"/>
        <end position="82"/>
    </location>
</feature>
<feature type="transmembrane region" description="Helical" evidence="1">
    <location>
        <begin position="35"/>
        <end position="55"/>
    </location>
</feature>
<keyword evidence="1" id="KW-0812">Transmembrane</keyword>
<gene>
    <name evidence="2" type="ORF">GJU41_21090</name>
</gene>
<keyword evidence="3" id="KW-1185">Reference proteome</keyword>
<evidence type="ECO:0000256" key="1">
    <source>
        <dbReference type="SAM" id="Phobius"/>
    </source>
</evidence>
<organism evidence="2 3">
    <name type="scientific">Metabacillus idriensis</name>
    <dbReference type="NCBI Taxonomy" id="324768"/>
    <lineage>
        <taxon>Bacteria</taxon>
        <taxon>Bacillati</taxon>
        <taxon>Bacillota</taxon>
        <taxon>Bacilli</taxon>
        <taxon>Bacillales</taxon>
        <taxon>Bacillaceae</taxon>
        <taxon>Metabacillus</taxon>
    </lineage>
</organism>
<proteinExistence type="predicted"/>
<name>A0A6I2MDS9_9BACI</name>
<reference evidence="2 3" key="1">
    <citation type="submission" date="2019-11" db="EMBL/GenBank/DDBJ databases">
        <title>Bacillus idriensis genome.</title>
        <authorList>
            <person name="Konopka E.N."/>
            <person name="Newman J.D."/>
        </authorList>
    </citation>
    <scope>NUCLEOTIDE SEQUENCE [LARGE SCALE GENOMIC DNA]</scope>
    <source>
        <strain evidence="2 3">DSM 19097</strain>
    </source>
</reference>
<evidence type="ECO:0000313" key="3">
    <source>
        <dbReference type="Proteomes" id="UP000441585"/>
    </source>
</evidence>
<protein>
    <submittedName>
        <fullName evidence="2">Uncharacterized protein</fullName>
    </submittedName>
</protein>
<sequence length="88" mass="10059">MSLRKLLNLIGAFIFGGSALTSVTNPIPSNEYKGFLLFIFGSAIVYYFLVNIYFLGRFWRKVFNLSLIFLSGFSIFMIFYLANHSTAH</sequence>